<dbReference type="PROSITE" id="PS50850">
    <property type="entry name" value="MFS"/>
    <property type="match status" value="1"/>
</dbReference>
<dbReference type="Pfam" id="PF07690">
    <property type="entry name" value="MFS_1"/>
    <property type="match status" value="1"/>
</dbReference>
<evidence type="ECO:0000256" key="3">
    <source>
        <dbReference type="ARBA" id="ARBA00022448"/>
    </source>
</evidence>
<dbReference type="Gene3D" id="1.20.1250.20">
    <property type="entry name" value="MFS general substrate transporter like domains"/>
    <property type="match status" value="2"/>
</dbReference>
<dbReference type="Proteomes" id="UP000008312">
    <property type="component" value="Unassembled WGS sequence"/>
</dbReference>
<feature type="transmembrane region" description="Helical" evidence="7">
    <location>
        <begin position="288"/>
        <end position="307"/>
    </location>
</feature>
<evidence type="ECO:0000256" key="5">
    <source>
        <dbReference type="ARBA" id="ARBA00022989"/>
    </source>
</evidence>
<dbReference type="InterPro" id="IPR036259">
    <property type="entry name" value="MFS_trans_sf"/>
</dbReference>
<dbReference type="PANTHER" id="PTHR23514">
    <property type="entry name" value="BYPASS OF STOP CODON PROTEIN 6"/>
    <property type="match status" value="1"/>
</dbReference>
<feature type="transmembrane region" description="Helical" evidence="7">
    <location>
        <begin position="106"/>
        <end position="123"/>
    </location>
</feature>
<feature type="transmembrane region" description="Helical" evidence="7">
    <location>
        <begin position="14"/>
        <end position="33"/>
    </location>
</feature>
<feature type="transmembrane region" description="Helical" evidence="7">
    <location>
        <begin position="375"/>
        <end position="395"/>
    </location>
</feature>
<dbReference type="InterPro" id="IPR051788">
    <property type="entry name" value="MFS_Transporter"/>
</dbReference>
<comment type="similarity">
    <text evidence="2">Belongs to the major facilitator superfamily.</text>
</comment>
<evidence type="ECO:0000256" key="6">
    <source>
        <dbReference type="ARBA" id="ARBA00023136"/>
    </source>
</evidence>
<dbReference type="InterPro" id="IPR011701">
    <property type="entry name" value="MFS"/>
</dbReference>
<organism evidence="9">
    <name type="scientific">Blastocystis hominis</name>
    <dbReference type="NCBI Taxonomy" id="12968"/>
    <lineage>
        <taxon>Eukaryota</taxon>
        <taxon>Sar</taxon>
        <taxon>Stramenopiles</taxon>
        <taxon>Bigyra</taxon>
        <taxon>Opalozoa</taxon>
        <taxon>Opalinata</taxon>
        <taxon>Blastocystidae</taxon>
        <taxon>Blastocystis</taxon>
    </lineage>
</organism>
<sequence>MANTEEKPKYETRWQYWSLVIMIYTCLVAMGVVENARSVTFPLIKDAFNVPYDIYGLFNSWLGVGYILFCLIASFIAEWVSYKTIIMIGYILLVAGCLLTHFASSFFLAALIIFMIWMGFGFFEIGSNASSTLVFIEHQGTMMSLMHFFFGLGAVVGPNVAKWSLSVLKNSFYSVYLCLGAIVAVLGIFSLFLPFKLPTTTNVHTDGGVTMSVGRALLTPSVWLCSLTMAMGQAIEASGASWAPLYLVDVLNMDIDTDVANFSTWLYVVFTLSRLFSGFLIDKIGYYASLYISYISCFVLLLIGFFLGRNGIVFFVLTGFFYSANWPIFICVIMGYYKVNAPVVTSVVIVLQGVINLPITYLLGVLNEYVSKAAAYQMTLAFCVLGSILLTCVYYSQKRFEKQLKVVDPKDASPKKEEDNLQV</sequence>
<keyword evidence="6 7" id="KW-0472">Membrane</keyword>
<evidence type="ECO:0000313" key="9">
    <source>
        <dbReference type="EMBL" id="CBK20074.2"/>
    </source>
</evidence>
<feature type="transmembrane region" description="Helical" evidence="7">
    <location>
        <begin position="173"/>
        <end position="193"/>
    </location>
</feature>
<dbReference type="GO" id="GO:0012505">
    <property type="term" value="C:endomembrane system"/>
    <property type="evidence" value="ECO:0007669"/>
    <property type="project" value="UniProtKB-SubCell"/>
</dbReference>
<dbReference type="GO" id="GO:0022857">
    <property type="term" value="F:transmembrane transporter activity"/>
    <property type="evidence" value="ECO:0007669"/>
    <property type="project" value="InterPro"/>
</dbReference>
<evidence type="ECO:0000256" key="1">
    <source>
        <dbReference type="ARBA" id="ARBA00004127"/>
    </source>
</evidence>
<reference evidence="9" key="1">
    <citation type="submission" date="2010-02" db="EMBL/GenBank/DDBJ databases">
        <title>Sequencing and annotation of the Blastocystis hominis genome.</title>
        <authorList>
            <person name="Wincker P."/>
        </authorList>
    </citation>
    <scope>NUCLEOTIDE SEQUENCE</scope>
    <source>
        <strain evidence="9">Singapore isolate B</strain>
    </source>
</reference>
<dbReference type="SUPFAM" id="SSF103473">
    <property type="entry name" value="MFS general substrate transporter"/>
    <property type="match status" value="1"/>
</dbReference>
<protein>
    <recommendedName>
        <fullName evidence="8">Major facilitator superfamily (MFS) profile domain-containing protein</fullName>
    </recommendedName>
</protein>
<dbReference type="EMBL" id="FN668638">
    <property type="protein sequence ID" value="CBK20074.2"/>
    <property type="molecule type" value="Genomic_DNA"/>
</dbReference>
<keyword evidence="4 7" id="KW-0812">Transmembrane</keyword>
<feature type="transmembrane region" description="Helical" evidence="7">
    <location>
        <begin position="54"/>
        <end position="76"/>
    </location>
</feature>
<dbReference type="GO" id="GO:0016020">
    <property type="term" value="C:membrane"/>
    <property type="evidence" value="ECO:0007669"/>
    <property type="project" value="TreeGrafter"/>
</dbReference>
<accession>D8LW85</accession>
<evidence type="ECO:0000313" key="10">
    <source>
        <dbReference type="Proteomes" id="UP000008312"/>
    </source>
</evidence>
<evidence type="ECO:0000256" key="2">
    <source>
        <dbReference type="ARBA" id="ARBA00008335"/>
    </source>
</evidence>
<keyword evidence="5 7" id="KW-1133">Transmembrane helix</keyword>
<feature type="domain" description="Major facilitator superfamily (MFS) profile" evidence="8">
    <location>
        <begin position="15"/>
        <end position="398"/>
    </location>
</feature>
<feature type="transmembrane region" description="Helical" evidence="7">
    <location>
        <begin position="143"/>
        <end position="161"/>
    </location>
</feature>
<feature type="transmembrane region" description="Helical" evidence="7">
    <location>
        <begin position="262"/>
        <end position="281"/>
    </location>
</feature>
<evidence type="ECO:0000256" key="4">
    <source>
        <dbReference type="ARBA" id="ARBA00022692"/>
    </source>
</evidence>
<feature type="transmembrane region" description="Helical" evidence="7">
    <location>
        <begin position="343"/>
        <end position="363"/>
    </location>
</feature>
<keyword evidence="3" id="KW-0813">Transport</keyword>
<evidence type="ECO:0000256" key="7">
    <source>
        <dbReference type="SAM" id="Phobius"/>
    </source>
</evidence>
<dbReference type="PANTHER" id="PTHR23514:SF3">
    <property type="entry name" value="BYPASS OF STOP CODON PROTEIN 6"/>
    <property type="match status" value="1"/>
</dbReference>
<dbReference type="InterPro" id="IPR020846">
    <property type="entry name" value="MFS_dom"/>
</dbReference>
<dbReference type="AlphaFoldDB" id="D8LW85"/>
<keyword evidence="10" id="KW-1185">Reference proteome</keyword>
<comment type="subcellular location">
    <subcellularLocation>
        <location evidence="1">Endomembrane system</location>
        <topology evidence="1">Multi-pass membrane protein</topology>
    </subcellularLocation>
</comment>
<feature type="transmembrane region" description="Helical" evidence="7">
    <location>
        <begin position="313"/>
        <end position="336"/>
    </location>
</feature>
<dbReference type="RefSeq" id="XP_012894122.1">
    <property type="nucleotide sequence ID" value="XM_013038668.1"/>
</dbReference>
<dbReference type="OrthoDB" id="413079at2759"/>
<gene>
    <name evidence="9" type="ORF">GSBLH_T00006072001</name>
</gene>
<proteinExistence type="inferred from homology"/>
<name>D8LW85_BLAHO</name>
<dbReference type="GeneID" id="24922197"/>
<dbReference type="InParanoid" id="D8LW85"/>
<evidence type="ECO:0000259" key="8">
    <source>
        <dbReference type="PROSITE" id="PS50850"/>
    </source>
</evidence>